<dbReference type="EMBL" id="LGLO01000087">
    <property type="protein sequence ID" value="KPC40856.1"/>
    <property type="molecule type" value="Genomic_DNA"/>
</dbReference>
<dbReference type="Proteomes" id="UP000037836">
    <property type="component" value="Unassembled WGS sequence"/>
</dbReference>
<protein>
    <submittedName>
        <fullName evidence="2">Uncharacterized protein</fullName>
    </submittedName>
</protein>
<sequence length="73" mass="8024">MEQRTPVEAGVSAEYLPFIETLLARSSTHGISSFLAEQRVIAADHVDRRKRTLQVFTQLGGGQFHESEHAGAS</sequence>
<name>A0A0N8RMU0_PSESG</name>
<evidence type="ECO:0000313" key="1">
    <source>
        <dbReference type="EMBL" id="KPC40856.1"/>
    </source>
</evidence>
<evidence type="ECO:0000313" key="4">
    <source>
        <dbReference type="Proteomes" id="UP000273536"/>
    </source>
</evidence>
<proteinExistence type="predicted"/>
<reference evidence="1 3" key="2">
    <citation type="submission" date="2015-10" db="EMBL/GenBank/DDBJ databases">
        <title>Comparative genomics and high-throughput reverse genetic screens identify a new phytobacterial MAMP and an Arabidopsis receptor required for immune elicitation.</title>
        <authorList>
            <person name="Mott G.A."/>
            <person name="Thakur S."/>
            <person name="Wang P.W."/>
            <person name="Desveaux D."/>
            <person name="Guttman D.S."/>
        </authorList>
    </citation>
    <scope>NUCLEOTIDE SEQUENCE [LARGE SCALE GENOMIC DNA]</scope>
    <source>
        <strain evidence="1 3">BR1</strain>
    </source>
</reference>
<evidence type="ECO:0000313" key="2">
    <source>
        <dbReference type="EMBL" id="RMO31534.1"/>
    </source>
</evidence>
<gene>
    <name evidence="1" type="ORF">AC496_0205</name>
    <name evidence="2" type="ORF">ALQ42_101075</name>
</gene>
<comment type="caution">
    <text evidence="2">The sequence shown here is derived from an EMBL/GenBank/DDBJ whole genome shotgun (WGS) entry which is preliminary data.</text>
</comment>
<dbReference type="AlphaFoldDB" id="A0A0N8RMU0"/>
<dbReference type="Proteomes" id="UP000273536">
    <property type="component" value="Unassembled WGS sequence"/>
</dbReference>
<dbReference type="EMBL" id="RBPS01000322">
    <property type="protein sequence ID" value="RMO31534.1"/>
    <property type="molecule type" value="Genomic_DNA"/>
</dbReference>
<reference evidence="1 3" key="1">
    <citation type="submission" date="2015-07" db="EMBL/GenBank/DDBJ databases">
        <authorList>
            <person name="O'Brien H.E."/>
            <person name="Thakur S."/>
            <person name="Gong Y."/>
            <person name="Wang P.W."/>
            <person name="Guttman D.S."/>
        </authorList>
    </citation>
    <scope>NUCLEOTIDE SEQUENCE [LARGE SCALE GENOMIC DNA]</scope>
    <source>
        <strain evidence="1 3">BR1</strain>
    </source>
</reference>
<reference evidence="2 4" key="3">
    <citation type="submission" date="2018-08" db="EMBL/GenBank/DDBJ databases">
        <title>Recombination of ecologically and evolutionarily significant loci maintains genetic cohesion in the Pseudomonas syringae species complex.</title>
        <authorList>
            <person name="Dillon M."/>
            <person name="Thakur S."/>
            <person name="Almeida R.N.D."/>
            <person name="Weir B.S."/>
            <person name="Guttman D.S."/>
        </authorList>
    </citation>
    <scope>NUCLEOTIDE SEQUENCE [LARGE SCALE GENOMIC DNA]</scope>
    <source>
        <strain evidence="2 4">ICMP 6372</strain>
    </source>
</reference>
<accession>A0A0N8RMU0</accession>
<keyword evidence="3" id="KW-1185">Reference proteome</keyword>
<organism evidence="2 4">
    <name type="scientific">Pseudomonas savastanoi pv. glycinea</name>
    <name type="common">Pseudomonas syringae pv. glycinea</name>
    <dbReference type="NCBI Taxonomy" id="318"/>
    <lineage>
        <taxon>Bacteria</taxon>
        <taxon>Pseudomonadati</taxon>
        <taxon>Pseudomonadota</taxon>
        <taxon>Gammaproteobacteria</taxon>
        <taxon>Pseudomonadales</taxon>
        <taxon>Pseudomonadaceae</taxon>
        <taxon>Pseudomonas</taxon>
    </lineage>
</organism>
<evidence type="ECO:0000313" key="3">
    <source>
        <dbReference type="Proteomes" id="UP000037836"/>
    </source>
</evidence>